<dbReference type="PROSITE" id="PS00683">
    <property type="entry name" value="RHODANESE_2"/>
    <property type="match status" value="1"/>
</dbReference>
<feature type="region of interest" description="Disordered" evidence="4">
    <location>
        <begin position="182"/>
        <end position="208"/>
    </location>
</feature>
<evidence type="ECO:0000256" key="1">
    <source>
        <dbReference type="ARBA" id="ARBA00022679"/>
    </source>
</evidence>
<dbReference type="CDD" id="cd01449">
    <property type="entry name" value="TST_Repeat_2"/>
    <property type="match status" value="1"/>
</dbReference>
<dbReference type="GO" id="GO:0016740">
    <property type="term" value="F:transferase activity"/>
    <property type="evidence" value="ECO:0007669"/>
    <property type="project" value="UniProtKB-KW"/>
</dbReference>
<dbReference type="PANTHER" id="PTHR11364:SF27">
    <property type="entry name" value="SULFURTRANSFERASE"/>
    <property type="match status" value="1"/>
</dbReference>
<gene>
    <name evidence="6" type="ORF">RM445_10140</name>
</gene>
<dbReference type="Pfam" id="PF00581">
    <property type="entry name" value="Rhodanese"/>
    <property type="match status" value="2"/>
</dbReference>
<dbReference type="InterPro" id="IPR001307">
    <property type="entry name" value="Thiosulphate_STrfase_CS"/>
</dbReference>
<keyword evidence="7" id="KW-1185">Reference proteome</keyword>
<evidence type="ECO:0000313" key="6">
    <source>
        <dbReference type="EMBL" id="MDT0349880.1"/>
    </source>
</evidence>
<dbReference type="InterPro" id="IPR036873">
    <property type="entry name" value="Rhodanese-like_dom_sf"/>
</dbReference>
<evidence type="ECO:0000256" key="2">
    <source>
        <dbReference type="ARBA" id="ARBA00022737"/>
    </source>
</evidence>
<sequence>MEPAHLAALLRSAAGGGVAPVVLDVRWRLGGPAGRADHEAGHVPGAVFVDLDTELAAPPGPGGRHPLPDAGALQAVLRRAGVSQESRVVAYDDDTGAVAARAWWLLRWAGLPADGVAVLDGGFRAWTAEGLPVTATPSRPAPGDVVVHPGGMPVVGADAAAELARHGVLLDARAGARYRGETEPVDARAGHIPGARNAPATEHLGPDGRWLPPTALARHYEARGVAPVDGRTDRDNGSAEVGAYCGSGVNAAAVVLALEYSGLRPAARPAALYPGSWSEWSADPHRPVATGAEP</sequence>
<dbReference type="CDD" id="cd01448">
    <property type="entry name" value="TST_Repeat_1"/>
    <property type="match status" value="1"/>
</dbReference>
<dbReference type="SUPFAM" id="SSF52821">
    <property type="entry name" value="Rhodanese/Cell cycle control phosphatase"/>
    <property type="match status" value="2"/>
</dbReference>
<keyword evidence="1 3" id="KW-0808">Transferase</keyword>
<dbReference type="PANTHER" id="PTHR11364">
    <property type="entry name" value="THIOSULFATE SULFERTANSFERASE"/>
    <property type="match status" value="1"/>
</dbReference>
<evidence type="ECO:0000313" key="7">
    <source>
        <dbReference type="Proteomes" id="UP001183202"/>
    </source>
</evidence>
<dbReference type="Proteomes" id="UP001183202">
    <property type="component" value="Unassembled WGS sequence"/>
</dbReference>
<dbReference type="EMBL" id="JAVREJ010000005">
    <property type="protein sequence ID" value="MDT0349880.1"/>
    <property type="molecule type" value="Genomic_DNA"/>
</dbReference>
<accession>A0ABU2N7G4</accession>
<reference evidence="7" key="1">
    <citation type="submission" date="2023-07" db="EMBL/GenBank/DDBJ databases">
        <title>30 novel species of actinomycetes from the DSMZ collection.</title>
        <authorList>
            <person name="Nouioui I."/>
        </authorList>
    </citation>
    <scope>NUCLEOTIDE SEQUENCE [LARGE SCALE GENOMIC DNA]</scope>
    <source>
        <strain evidence="7">DSM 45834</strain>
    </source>
</reference>
<comment type="caution">
    <text evidence="6">The sequence shown here is derived from an EMBL/GenBank/DDBJ whole genome shotgun (WGS) entry which is preliminary data.</text>
</comment>
<protein>
    <recommendedName>
        <fullName evidence="3">Sulfurtransferase</fullName>
    </recommendedName>
</protein>
<proteinExistence type="predicted"/>
<keyword evidence="2" id="KW-0677">Repeat</keyword>
<evidence type="ECO:0000256" key="4">
    <source>
        <dbReference type="SAM" id="MobiDB-lite"/>
    </source>
</evidence>
<dbReference type="InterPro" id="IPR045078">
    <property type="entry name" value="TST/MPST-like"/>
</dbReference>
<dbReference type="SMART" id="SM00450">
    <property type="entry name" value="RHOD"/>
    <property type="match status" value="2"/>
</dbReference>
<dbReference type="InterPro" id="IPR001763">
    <property type="entry name" value="Rhodanese-like_dom"/>
</dbReference>
<name>A0ABU2N7G4_9PSEU</name>
<evidence type="ECO:0000259" key="5">
    <source>
        <dbReference type="PROSITE" id="PS50206"/>
    </source>
</evidence>
<feature type="domain" description="Rhodanese" evidence="5">
    <location>
        <begin position="163"/>
        <end position="289"/>
    </location>
</feature>
<dbReference type="PROSITE" id="PS50206">
    <property type="entry name" value="RHODANESE_3"/>
    <property type="match status" value="2"/>
</dbReference>
<evidence type="ECO:0000256" key="3">
    <source>
        <dbReference type="RuleBase" id="RU000507"/>
    </source>
</evidence>
<dbReference type="Gene3D" id="3.40.250.10">
    <property type="entry name" value="Rhodanese-like domain"/>
    <property type="match status" value="2"/>
</dbReference>
<organism evidence="6 7">
    <name type="scientific">Pseudonocardia charpentierae</name>
    <dbReference type="NCBI Taxonomy" id="3075545"/>
    <lineage>
        <taxon>Bacteria</taxon>
        <taxon>Bacillati</taxon>
        <taxon>Actinomycetota</taxon>
        <taxon>Actinomycetes</taxon>
        <taxon>Pseudonocardiales</taxon>
        <taxon>Pseudonocardiaceae</taxon>
        <taxon>Pseudonocardia</taxon>
    </lineage>
</organism>
<feature type="domain" description="Rhodanese" evidence="5">
    <location>
        <begin position="16"/>
        <end position="135"/>
    </location>
</feature>